<dbReference type="Proteomes" id="UP000184356">
    <property type="component" value="Unassembled WGS sequence"/>
</dbReference>
<dbReference type="RefSeq" id="XP_040698552.1">
    <property type="nucleotide sequence ID" value="XM_040847940.1"/>
</dbReference>
<feature type="chain" id="PRO_5009887607" evidence="1">
    <location>
        <begin position="24"/>
        <end position="369"/>
    </location>
</feature>
<evidence type="ECO:0000256" key="1">
    <source>
        <dbReference type="SAM" id="SignalP"/>
    </source>
</evidence>
<dbReference type="EMBL" id="KV878594">
    <property type="protein sequence ID" value="OJJ54746.1"/>
    <property type="molecule type" value="Genomic_DNA"/>
</dbReference>
<keyword evidence="1" id="KW-0732">Signal</keyword>
<reference evidence="3" key="1">
    <citation type="journal article" date="2017" name="Genome Biol.">
        <title>Comparative genomics reveals high biological diversity and specific adaptations in the industrially and medically important fungal genus Aspergillus.</title>
        <authorList>
            <person name="de Vries R.P."/>
            <person name="Riley R."/>
            <person name="Wiebenga A."/>
            <person name="Aguilar-Osorio G."/>
            <person name="Amillis S."/>
            <person name="Uchima C.A."/>
            <person name="Anderluh G."/>
            <person name="Asadollahi M."/>
            <person name="Askin M."/>
            <person name="Barry K."/>
            <person name="Battaglia E."/>
            <person name="Bayram O."/>
            <person name="Benocci T."/>
            <person name="Braus-Stromeyer S.A."/>
            <person name="Caldana C."/>
            <person name="Canovas D."/>
            <person name="Cerqueira G.C."/>
            <person name="Chen F."/>
            <person name="Chen W."/>
            <person name="Choi C."/>
            <person name="Clum A."/>
            <person name="Dos Santos R.A."/>
            <person name="Damasio A.R."/>
            <person name="Diallinas G."/>
            <person name="Emri T."/>
            <person name="Fekete E."/>
            <person name="Flipphi M."/>
            <person name="Freyberg S."/>
            <person name="Gallo A."/>
            <person name="Gournas C."/>
            <person name="Habgood R."/>
            <person name="Hainaut M."/>
            <person name="Harispe M.L."/>
            <person name="Henrissat B."/>
            <person name="Hilden K.S."/>
            <person name="Hope R."/>
            <person name="Hossain A."/>
            <person name="Karabika E."/>
            <person name="Karaffa L."/>
            <person name="Karanyi Z."/>
            <person name="Krasevec N."/>
            <person name="Kuo A."/>
            <person name="Kusch H."/>
            <person name="LaButti K."/>
            <person name="Lagendijk E.L."/>
            <person name="Lapidus A."/>
            <person name="Levasseur A."/>
            <person name="Lindquist E."/>
            <person name="Lipzen A."/>
            <person name="Logrieco A.F."/>
            <person name="MacCabe A."/>
            <person name="Maekelae M.R."/>
            <person name="Malavazi I."/>
            <person name="Melin P."/>
            <person name="Meyer V."/>
            <person name="Mielnichuk N."/>
            <person name="Miskei M."/>
            <person name="Molnar A.P."/>
            <person name="Mule G."/>
            <person name="Ngan C.Y."/>
            <person name="Orejas M."/>
            <person name="Orosz E."/>
            <person name="Ouedraogo J.P."/>
            <person name="Overkamp K.M."/>
            <person name="Park H.-S."/>
            <person name="Perrone G."/>
            <person name="Piumi F."/>
            <person name="Punt P.J."/>
            <person name="Ram A.F."/>
            <person name="Ramon A."/>
            <person name="Rauscher S."/>
            <person name="Record E."/>
            <person name="Riano-Pachon D.M."/>
            <person name="Robert V."/>
            <person name="Roehrig J."/>
            <person name="Ruller R."/>
            <person name="Salamov A."/>
            <person name="Salih N.S."/>
            <person name="Samson R.A."/>
            <person name="Sandor E."/>
            <person name="Sanguinetti M."/>
            <person name="Schuetze T."/>
            <person name="Sepcic K."/>
            <person name="Shelest E."/>
            <person name="Sherlock G."/>
            <person name="Sophianopoulou V."/>
            <person name="Squina F.M."/>
            <person name="Sun H."/>
            <person name="Susca A."/>
            <person name="Todd R.B."/>
            <person name="Tsang A."/>
            <person name="Unkles S.E."/>
            <person name="van de Wiele N."/>
            <person name="van Rossen-Uffink D."/>
            <person name="Oliveira J.V."/>
            <person name="Vesth T.C."/>
            <person name="Visser J."/>
            <person name="Yu J.-H."/>
            <person name="Zhou M."/>
            <person name="Andersen M.R."/>
            <person name="Archer D.B."/>
            <person name="Baker S.E."/>
            <person name="Benoit I."/>
            <person name="Brakhage A.A."/>
            <person name="Braus G.H."/>
            <person name="Fischer R."/>
            <person name="Frisvad J.C."/>
            <person name="Goldman G.H."/>
            <person name="Houbraken J."/>
            <person name="Oakley B."/>
            <person name="Pocsi I."/>
            <person name="Scazzocchio C."/>
            <person name="Seiboth B."/>
            <person name="vanKuyk P.A."/>
            <person name="Wortman J."/>
            <person name="Dyer P.S."/>
            <person name="Grigoriev I.V."/>
        </authorList>
    </citation>
    <scope>NUCLEOTIDE SEQUENCE [LARGE SCALE GENOMIC DNA]</scope>
    <source>
        <strain evidence="3">CBS 593.65</strain>
    </source>
</reference>
<dbReference type="GeneID" id="63764013"/>
<dbReference type="AlphaFoldDB" id="A0A1L9T5P0"/>
<keyword evidence="3" id="KW-1185">Reference proteome</keyword>
<dbReference type="OrthoDB" id="4869700at2759"/>
<accession>A0A1L9T5P0</accession>
<evidence type="ECO:0000313" key="3">
    <source>
        <dbReference type="Proteomes" id="UP000184356"/>
    </source>
</evidence>
<dbReference type="VEuPathDB" id="FungiDB:ASPSYDRAFT_49850"/>
<feature type="signal peptide" evidence="1">
    <location>
        <begin position="1"/>
        <end position="23"/>
    </location>
</feature>
<proteinExistence type="predicted"/>
<gene>
    <name evidence="2" type="ORF">ASPSYDRAFT_49850</name>
</gene>
<name>A0A1L9T5P0_9EURO</name>
<protein>
    <submittedName>
        <fullName evidence="2">Uncharacterized protein</fullName>
    </submittedName>
</protein>
<organism evidence="2 3">
    <name type="scientific">Aspergillus sydowii CBS 593.65</name>
    <dbReference type="NCBI Taxonomy" id="1036612"/>
    <lineage>
        <taxon>Eukaryota</taxon>
        <taxon>Fungi</taxon>
        <taxon>Dikarya</taxon>
        <taxon>Ascomycota</taxon>
        <taxon>Pezizomycotina</taxon>
        <taxon>Eurotiomycetes</taxon>
        <taxon>Eurotiomycetidae</taxon>
        <taxon>Eurotiales</taxon>
        <taxon>Aspergillaceae</taxon>
        <taxon>Aspergillus</taxon>
        <taxon>Aspergillus subgen. Nidulantes</taxon>
    </lineage>
</organism>
<sequence>MYRRTIASLCFLLLAVLTVVTDAGTYYSSNKPNEANLPGHSDKYTVPGSSGYGCQVADHEVIPWRTPDRSGEDDGSLWTGETVVKVGRYVADEGEDPKTVCNGTFYLPTVAWIGPYLQGQNGENANFAFGMLAFETNDTDKWDAWHVYRPCDPVVDNPGPDVWHPYDTAFKLKTGVHCSESTVPDNTTVGLRLIPRPQGGGNNDTSSSPQIYFNGTLNDIKDSKEYYGMGEPGLHFWSFSSRTDLNCSRVSEGKDKWVLSKGASAKIEPGSFLNGTLSNNSIVLHMKSTTTSKAYAGVEEPKPRVTNVGFSRTDIEITFSGRFDSRNSSQSLIINTTYPAITFSAGSRWSPCLSLVTGALWFICFYILL</sequence>
<evidence type="ECO:0000313" key="2">
    <source>
        <dbReference type="EMBL" id="OJJ54746.1"/>
    </source>
</evidence>